<protein>
    <submittedName>
        <fullName evidence="1">Uncharacterized protein</fullName>
    </submittedName>
</protein>
<organism evidence="1 2">
    <name type="scientific">Mycena albidolilacea</name>
    <dbReference type="NCBI Taxonomy" id="1033008"/>
    <lineage>
        <taxon>Eukaryota</taxon>
        <taxon>Fungi</taxon>
        <taxon>Dikarya</taxon>
        <taxon>Basidiomycota</taxon>
        <taxon>Agaricomycotina</taxon>
        <taxon>Agaricomycetes</taxon>
        <taxon>Agaricomycetidae</taxon>
        <taxon>Agaricales</taxon>
        <taxon>Marasmiineae</taxon>
        <taxon>Mycenaceae</taxon>
        <taxon>Mycena</taxon>
    </lineage>
</organism>
<feature type="non-terminal residue" evidence="1">
    <location>
        <position position="1"/>
    </location>
</feature>
<evidence type="ECO:0000313" key="1">
    <source>
        <dbReference type="EMBL" id="KAJ7354555.1"/>
    </source>
</evidence>
<evidence type="ECO:0000313" key="2">
    <source>
        <dbReference type="Proteomes" id="UP001218218"/>
    </source>
</evidence>
<proteinExistence type="predicted"/>
<reference evidence="1" key="1">
    <citation type="submission" date="2023-03" db="EMBL/GenBank/DDBJ databases">
        <title>Massive genome expansion in bonnet fungi (Mycena s.s.) driven by repeated elements and novel gene families across ecological guilds.</title>
        <authorList>
            <consortium name="Lawrence Berkeley National Laboratory"/>
            <person name="Harder C.B."/>
            <person name="Miyauchi S."/>
            <person name="Viragh M."/>
            <person name="Kuo A."/>
            <person name="Thoen E."/>
            <person name="Andreopoulos B."/>
            <person name="Lu D."/>
            <person name="Skrede I."/>
            <person name="Drula E."/>
            <person name="Henrissat B."/>
            <person name="Morin E."/>
            <person name="Kohler A."/>
            <person name="Barry K."/>
            <person name="LaButti K."/>
            <person name="Morin E."/>
            <person name="Salamov A."/>
            <person name="Lipzen A."/>
            <person name="Mereny Z."/>
            <person name="Hegedus B."/>
            <person name="Baldrian P."/>
            <person name="Stursova M."/>
            <person name="Weitz H."/>
            <person name="Taylor A."/>
            <person name="Grigoriev I.V."/>
            <person name="Nagy L.G."/>
            <person name="Martin F."/>
            <person name="Kauserud H."/>
        </authorList>
    </citation>
    <scope>NUCLEOTIDE SEQUENCE</scope>
    <source>
        <strain evidence="1">CBHHK002</strain>
    </source>
</reference>
<keyword evidence="2" id="KW-1185">Reference proteome</keyword>
<dbReference type="AlphaFoldDB" id="A0AAD7EYJ1"/>
<sequence>TEVDIEEIYPALAPAVLSHSRALRLGALRLLAATQPSDAREVFERCLAGEEVPPEVQGVRERVLRIGRVETVVKDKQRETDVGPDLCGRWFVGTHFLASSGATWLTVAI</sequence>
<dbReference type="Proteomes" id="UP001218218">
    <property type="component" value="Unassembled WGS sequence"/>
</dbReference>
<accession>A0AAD7EYJ1</accession>
<name>A0AAD7EYJ1_9AGAR</name>
<comment type="caution">
    <text evidence="1">The sequence shown here is derived from an EMBL/GenBank/DDBJ whole genome shotgun (WGS) entry which is preliminary data.</text>
</comment>
<gene>
    <name evidence="1" type="ORF">DFH08DRAFT_691954</name>
</gene>
<dbReference type="EMBL" id="JARIHO010000010">
    <property type="protein sequence ID" value="KAJ7354555.1"/>
    <property type="molecule type" value="Genomic_DNA"/>
</dbReference>